<protein>
    <submittedName>
        <fullName evidence="6">Selenocysteine lyase/cysteine desulfurase</fullName>
    </submittedName>
</protein>
<comment type="similarity">
    <text evidence="3">Belongs to the class-V pyridoxal-phosphate-dependent aminotransferase family.</text>
</comment>
<keyword evidence="6" id="KW-0456">Lyase</keyword>
<dbReference type="Proteomes" id="UP000541583">
    <property type="component" value="Unassembled WGS sequence"/>
</dbReference>
<dbReference type="RefSeq" id="WP_245834669.1">
    <property type="nucleotide sequence ID" value="NZ_FTMG01000003.1"/>
</dbReference>
<dbReference type="GO" id="GO:0016829">
    <property type="term" value="F:lyase activity"/>
    <property type="evidence" value="ECO:0007669"/>
    <property type="project" value="UniProtKB-KW"/>
</dbReference>
<evidence type="ECO:0000256" key="3">
    <source>
        <dbReference type="RuleBase" id="RU004075"/>
    </source>
</evidence>
<evidence type="ECO:0000313" key="6">
    <source>
        <dbReference type="EMBL" id="MBB6109185.1"/>
    </source>
</evidence>
<dbReference type="PANTHER" id="PTHR43586:SF24">
    <property type="entry name" value="BLR4730 PROTEIN"/>
    <property type="match status" value="1"/>
</dbReference>
<dbReference type="InterPro" id="IPR000192">
    <property type="entry name" value="Aminotrans_V_dom"/>
</dbReference>
<feature type="domain" description="Aminotransferase class V" evidence="5">
    <location>
        <begin position="35"/>
        <end position="397"/>
    </location>
</feature>
<dbReference type="Gene3D" id="3.40.640.10">
    <property type="entry name" value="Type I PLP-dependent aspartate aminotransferase-like (Major domain)"/>
    <property type="match status" value="1"/>
</dbReference>
<evidence type="ECO:0000256" key="4">
    <source>
        <dbReference type="RuleBase" id="RU004504"/>
    </source>
</evidence>
<dbReference type="SUPFAM" id="SSF53383">
    <property type="entry name" value="PLP-dependent transferases"/>
    <property type="match status" value="1"/>
</dbReference>
<organism evidence="6 7">
    <name type="scientific">Mucilaginibacter lappiensis</name>
    <dbReference type="NCBI Taxonomy" id="354630"/>
    <lineage>
        <taxon>Bacteria</taxon>
        <taxon>Pseudomonadati</taxon>
        <taxon>Bacteroidota</taxon>
        <taxon>Sphingobacteriia</taxon>
        <taxon>Sphingobacteriales</taxon>
        <taxon>Sphingobacteriaceae</taxon>
        <taxon>Mucilaginibacter</taxon>
    </lineage>
</organism>
<gene>
    <name evidence="6" type="ORF">HDF23_001928</name>
</gene>
<comment type="caution">
    <text evidence="6">The sequence shown here is derived from an EMBL/GenBank/DDBJ whole genome shotgun (WGS) entry which is preliminary data.</text>
</comment>
<dbReference type="Pfam" id="PF00266">
    <property type="entry name" value="Aminotran_5"/>
    <property type="match status" value="1"/>
</dbReference>
<dbReference type="InterPro" id="IPR015424">
    <property type="entry name" value="PyrdxlP-dep_Trfase"/>
</dbReference>
<comment type="cofactor">
    <cofactor evidence="1 4">
        <name>pyridoxal 5'-phosphate</name>
        <dbReference type="ChEBI" id="CHEBI:597326"/>
    </cofactor>
</comment>
<dbReference type="Gene3D" id="3.90.1150.10">
    <property type="entry name" value="Aspartate Aminotransferase, domain 1"/>
    <property type="match status" value="1"/>
</dbReference>
<dbReference type="PANTHER" id="PTHR43586">
    <property type="entry name" value="CYSTEINE DESULFURASE"/>
    <property type="match status" value="1"/>
</dbReference>
<evidence type="ECO:0000256" key="2">
    <source>
        <dbReference type="ARBA" id="ARBA00022898"/>
    </source>
</evidence>
<dbReference type="InterPro" id="IPR015421">
    <property type="entry name" value="PyrdxlP-dep_Trfase_major"/>
</dbReference>
<keyword evidence="7" id="KW-1185">Reference proteome</keyword>
<dbReference type="InterPro" id="IPR015422">
    <property type="entry name" value="PyrdxlP-dep_Trfase_small"/>
</dbReference>
<proteinExistence type="inferred from homology"/>
<evidence type="ECO:0000259" key="5">
    <source>
        <dbReference type="Pfam" id="PF00266"/>
    </source>
</evidence>
<evidence type="ECO:0000256" key="1">
    <source>
        <dbReference type="ARBA" id="ARBA00001933"/>
    </source>
</evidence>
<keyword evidence="2" id="KW-0663">Pyridoxal phosphate</keyword>
<dbReference type="EMBL" id="JACHCB010000003">
    <property type="protein sequence ID" value="MBB6109185.1"/>
    <property type="molecule type" value="Genomic_DNA"/>
</dbReference>
<evidence type="ECO:0000313" key="7">
    <source>
        <dbReference type="Proteomes" id="UP000541583"/>
    </source>
</evidence>
<name>A0ABR6PJM7_9SPHI</name>
<sequence>MIKIIQLLAMEITPLSPQEIQQLRAETKGTAERIHFNNAGSSLPPDVVVETVINYLQEEATHGGYETEDKYEKEMEHTYDLIAKLINANRDEVAVMENASMAWGVVFNGITFNAGDEIITSEMEYLSNLMGFINAQKTHGVKIIVIPTDEQGNFPVQALEYAISPRTKLIAITHIASTAGTIIPVVEIGKIARKHQILYLVDACQSIGQLPVDVQEIDCDMLAVTGRKYLRAPRGTGFLYVRKEVQNKLKLILMDGFTAEWVSENDYEIRNDCRRFELTEKNKAVFLGFSKAIEYILNIGVQRTWPRIQQLAASMRKQLEGIDGIRVHDKGDQQCGIVTFLVLGMDSATVKNKMAEKRINVSVGKAKSTLIYMNRYQLSSVVRASVHYYNTEEEIDAMCRVLINIMITEAEKNELLKGVL</sequence>
<dbReference type="InterPro" id="IPR020578">
    <property type="entry name" value="Aminotrans_V_PyrdxlP_BS"/>
</dbReference>
<dbReference type="PROSITE" id="PS00595">
    <property type="entry name" value="AA_TRANSFER_CLASS_5"/>
    <property type="match status" value="1"/>
</dbReference>
<accession>A0ABR6PJM7</accession>
<reference evidence="6 7" key="1">
    <citation type="submission" date="2020-08" db="EMBL/GenBank/DDBJ databases">
        <title>Genomic Encyclopedia of Type Strains, Phase IV (KMG-V): Genome sequencing to study the core and pangenomes of soil and plant-associated prokaryotes.</title>
        <authorList>
            <person name="Whitman W."/>
        </authorList>
    </citation>
    <scope>NUCLEOTIDE SEQUENCE [LARGE SCALE GENOMIC DNA]</scope>
    <source>
        <strain evidence="6 7">ANJLi2</strain>
    </source>
</reference>